<protein>
    <submittedName>
        <fullName evidence="1">Uncharacterized protein</fullName>
    </submittedName>
</protein>
<sequence>MLLNTVLGWQRRIWSQAYISNCDCLLINVYGHWNVSLLEDEDLAQEIHMHLQEIGKYDKAMDIVHFLDTPEMKVRLKLKKIILLATAQRWMRIMDYQWTKNPHGQFVDGHEHEDIVDYRQLVFLPFGKMQSYAQPVTGPGINTPHIIVWHHDESTFYENDQRKIRWMHFSETTVPYAKGEGVSLMVADFVSADYGWLWSQDGKEEAQVLFKVGKAQQGYFTNEDILMQATTAMDILERHYPDEKHVLLFDNATTHQKQADDALSTSKMPKFTLKPGKIGEFYFPTGHVREGVFKGMAVILEERGFVDAPKLQAQCKDFKCAKGATSCCCHQILYNQPDFIDVKLNLKIICEACDFQCWGYAKQVYQHFPVSLKEADLERNVLEALELVPLCQFAARSRRFMDGYQRGLNGKQAAWASKKYRGHRVLPESIMRELEEAQMM</sequence>
<accession>A0A0C3EVI8</accession>
<name>A0A0C3EVI8_PILCF</name>
<dbReference type="OrthoDB" id="10039611at2759"/>
<proteinExistence type="predicted"/>
<dbReference type="EMBL" id="KN833201">
    <property type="protein sequence ID" value="KIM71836.1"/>
    <property type="molecule type" value="Genomic_DNA"/>
</dbReference>
<dbReference type="HOGENOM" id="CLU_005726_1_0_1"/>
<evidence type="ECO:0000313" key="1">
    <source>
        <dbReference type="EMBL" id="KIM71836.1"/>
    </source>
</evidence>
<dbReference type="AlphaFoldDB" id="A0A0C3EVI8"/>
<dbReference type="Proteomes" id="UP000054166">
    <property type="component" value="Unassembled WGS sequence"/>
</dbReference>
<reference evidence="2" key="2">
    <citation type="submission" date="2015-01" db="EMBL/GenBank/DDBJ databases">
        <title>Evolutionary Origins and Diversification of the Mycorrhizal Mutualists.</title>
        <authorList>
            <consortium name="DOE Joint Genome Institute"/>
            <consortium name="Mycorrhizal Genomics Consortium"/>
            <person name="Kohler A."/>
            <person name="Kuo A."/>
            <person name="Nagy L.G."/>
            <person name="Floudas D."/>
            <person name="Copeland A."/>
            <person name="Barry K.W."/>
            <person name="Cichocki N."/>
            <person name="Veneault-Fourrey C."/>
            <person name="LaButti K."/>
            <person name="Lindquist E.A."/>
            <person name="Lipzen A."/>
            <person name="Lundell T."/>
            <person name="Morin E."/>
            <person name="Murat C."/>
            <person name="Riley R."/>
            <person name="Ohm R."/>
            <person name="Sun H."/>
            <person name="Tunlid A."/>
            <person name="Henrissat B."/>
            <person name="Grigoriev I.V."/>
            <person name="Hibbett D.S."/>
            <person name="Martin F."/>
        </authorList>
    </citation>
    <scope>NUCLEOTIDE SEQUENCE [LARGE SCALE GENOMIC DNA]</scope>
    <source>
        <strain evidence="2">F 1598</strain>
    </source>
</reference>
<dbReference type="InParanoid" id="A0A0C3EVI8"/>
<organism evidence="1 2">
    <name type="scientific">Piloderma croceum (strain F 1598)</name>
    <dbReference type="NCBI Taxonomy" id="765440"/>
    <lineage>
        <taxon>Eukaryota</taxon>
        <taxon>Fungi</taxon>
        <taxon>Dikarya</taxon>
        <taxon>Basidiomycota</taxon>
        <taxon>Agaricomycotina</taxon>
        <taxon>Agaricomycetes</taxon>
        <taxon>Agaricomycetidae</taxon>
        <taxon>Atheliales</taxon>
        <taxon>Atheliaceae</taxon>
        <taxon>Piloderma</taxon>
    </lineage>
</organism>
<gene>
    <name evidence="1" type="ORF">PILCRDRAFT_99429</name>
</gene>
<keyword evidence="2" id="KW-1185">Reference proteome</keyword>
<reference evidence="1 2" key="1">
    <citation type="submission" date="2014-04" db="EMBL/GenBank/DDBJ databases">
        <authorList>
            <consortium name="DOE Joint Genome Institute"/>
            <person name="Kuo A."/>
            <person name="Tarkka M."/>
            <person name="Buscot F."/>
            <person name="Kohler A."/>
            <person name="Nagy L.G."/>
            <person name="Floudas D."/>
            <person name="Copeland A."/>
            <person name="Barry K.W."/>
            <person name="Cichocki N."/>
            <person name="Veneault-Fourrey C."/>
            <person name="LaButti K."/>
            <person name="Lindquist E.A."/>
            <person name="Lipzen A."/>
            <person name="Lundell T."/>
            <person name="Morin E."/>
            <person name="Murat C."/>
            <person name="Sun H."/>
            <person name="Tunlid A."/>
            <person name="Henrissat B."/>
            <person name="Grigoriev I.V."/>
            <person name="Hibbett D.S."/>
            <person name="Martin F."/>
            <person name="Nordberg H.P."/>
            <person name="Cantor M.N."/>
            <person name="Hua S.X."/>
        </authorList>
    </citation>
    <scope>NUCLEOTIDE SEQUENCE [LARGE SCALE GENOMIC DNA]</scope>
    <source>
        <strain evidence="1 2">F 1598</strain>
    </source>
</reference>
<evidence type="ECO:0000313" key="2">
    <source>
        <dbReference type="Proteomes" id="UP000054166"/>
    </source>
</evidence>